<keyword evidence="6" id="KW-1185">Reference proteome</keyword>
<dbReference type="PANTHER" id="PTHR20982">
    <property type="entry name" value="RIBOSOME RECYCLING FACTOR"/>
    <property type="match status" value="1"/>
</dbReference>
<evidence type="ECO:0000313" key="6">
    <source>
        <dbReference type="Proteomes" id="UP001230207"/>
    </source>
</evidence>
<name>A0ABU0BQF9_9HYPH</name>
<dbReference type="Pfam" id="PF01765">
    <property type="entry name" value="RRF"/>
    <property type="match status" value="1"/>
</dbReference>
<keyword evidence="3" id="KW-0963">Cytoplasm</keyword>
<protein>
    <recommendedName>
        <fullName evidence="3">Ribosome-recycling factor</fullName>
        <shortName evidence="3">RRF</shortName>
    </recommendedName>
    <alternativeName>
        <fullName evidence="3">Ribosome-releasing factor</fullName>
    </alternativeName>
</protein>
<dbReference type="Gene3D" id="3.30.1360.40">
    <property type="match status" value="1"/>
</dbReference>
<dbReference type="InterPro" id="IPR023584">
    <property type="entry name" value="Ribosome_recyc_fac_dom"/>
</dbReference>
<reference evidence="5 6" key="1">
    <citation type="submission" date="2023-07" db="EMBL/GenBank/DDBJ databases">
        <title>Genomic Encyclopedia of Type Strains, Phase IV (KMG-IV): sequencing the most valuable type-strain genomes for metagenomic binning, comparative biology and taxonomic classification.</title>
        <authorList>
            <person name="Goeker M."/>
        </authorList>
    </citation>
    <scope>NUCLEOTIDE SEQUENCE [LARGE SCALE GENOMIC DNA]</scope>
    <source>
        <strain evidence="5 6">DSM 1112</strain>
    </source>
</reference>
<dbReference type="RefSeq" id="WP_307229685.1">
    <property type="nucleotide sequence ID" value="NZ_JAUSVF010000001.1"/>
</dbReference>
<dbReference type="EMBL" id="JAUSVF010000001">
    <property type="protein sequence ID" value="MDQ0320168.1"/>
    <property type="molecule type" value="Genomic_DNA"/>
</dbReference>
<dbReference type="PANTHER" id="PTHR20982:SF3">
    <property type="entry name" value="MITOCHONDRIAL RIBOSOME RECYCLING FACTOR PSEUDO 1"/>
    <property type="match status" value="1"/>
</dbReference>
<sequence length="186" mass="20644">MSEGIDLSDVKRRMDGAVTAFKSDIASLRTGRASANVLDPVMVEAYGSRVPLNQVANITVPEARMLGVSIWDKSMVNAVDRAIRESNLGLNPIVDGQNLRIPLPELNEERRKSLVKVAHDYAEKAKIAVRNVRRDGMDTLKKAEKDGDIGQDVSRSQSEKVQKITDDMISDIDRLLGEKEKEIMQV</sequence>
<organism evidence="5 6">
    <name type="scientific">Pararhizobium capsulatum DSM 1112</name>
    <dbReference type="NCBI Taxonomy" id="1121113"/>
    <lineage>
        <taxon>Bacteria</taxon>
        <taxon>Pseudomonadati</taxon>
        <taxon>Pseudomonadota</taxon>
        <taxon>Alphaproteobacteria</taxon>
        <taxon>Hyphomicrobiales</taxon>
        <taxon>Rhizobiaceae</taxon>
        <taxon>Rhizobium/Agrobacterium group</taxon>
        <taxon>Pararhizobium</taxon>
    </lineage>
</organism>
<comment type="similarity">
    <text evidence="1 3">Belongs to the RRF family.</text>
</comment>
<comment type="subcellular location">
    <subcellularLocation>
        <location evidence="3">Cytoplasm</location>
    </subcellularLocation>
</comment>
<dbReference type="InterPro" id="IPR036191">
    <property type="entry name" value="RRF_sf"/>
</dbReference>
<dbReference type="CDD" id="cd00520">
    <property type="entry name" value="RRF"/>
    <property type="match status" value="1"/>
</dbReference>
<evidence type="ECO:0000259" key="4">
    <source>
        <dbReference type="Pfam" id="PF01765"/>
    </source>
</evidence>
<accession>A0ABU0BQF9</accession>
<gene>
    <name evidence="3" type="primary">frr</name>
    <name evidence="5" type="ORF">QO002_002306</name>
</gene>
<dbReference type="SUPFAM" id="SSF55194">
    <property type="entry name" value="Ribosome recycling factor, RRF"/>
    <property type="match status" value="1"/>
</dbReference>
<evidence type="ECO:0000256" key="2">
    <source>
        <dbReference type="ARBA" id="ARBA00022917"/>
    </source>
</evidence>
<proteinExistence type="inferred from homology"/>
<comment type="function">
    <text evidence="3">Responsible for the release of ribosomes from messenger RNA at the termination of protein biosynthesis. May increase the efficiency of translation by recycling ribosomes from one round of translation to another.</text>
</comment>
<dbReference type="Gene3D" id="1.10.132.20">
    <property type="entry name" value="Ribosome-recycling factor"/>
    <property type="match status" value="1"/>
</dbReference>
<dbReference type="InterPro" id="IPR002661">
    <property type="entry name" value="Ribosome_recyc_fac"/>
</dbReference>
<keyword evidence="2 3" id="KW-0648">Protein biosynthesis</keyword>
<feature type="domain" description="Ribosome recycling factor" evidence="4">
    <location>
        <begin position="21"/>
        <end position="184"/>
    </location>
</feature>
<comment type="caution">
    <text evidence="5">The sequence shown here is derived from an EMBL/GenBank/DDBJ whole genome shotgun (WGS) entry which is preliminary data.</text>
</comment>
<dbReference type="HAMAP" id="MF_00040">
    <property type="entry name" value="RRF"/>
    <property type="match status" value="1"/>
</dbReference>
<dbReference type="NCBIfam" id="TIGR00496">
    <property type="entry name" value="frr"/>
    <property type="match status" value="1"/>
</dbReference>
<evidence type="ECO:0000256" key="3">
    <source>
        <dbReference type="HAMAP-Rule" id="MF_00040"/>
    </source>
</evidence>
<dbReference type="Proteomes" id="UP001230207">
    <property type="component" value="Unassembled WGS sequence"/>
</dbReference>
<evidence type="ECO:0000256" key="1">
    <source>
        <dbReference type="ARBA" id="ARBA00005912"/>
    </source>
</evidence>
<evidence type="ECO:0000313" key="5">
    <source>
        <dbReference type="EMBL" id="MDQ0320168.1"/>
    </source>
</evidence>